<name>A0AC60NS17_IXOPE</name>
<reference evidence="1 2" key="1">
    <citation type="journal article" date="2020" name="Cell">
        <title>Large-Scale Comparative Analyses of Tick Genomes Elucidate Their Genetic Diversity and Vector Capacities.</title>
        <authorList>
            <consortium name="Tick Genome and Microbiome Consortium (TIGMIC)"/>
            <person name="Jia N."/>
            <person name="Wang J."/>
            <person name="Shi W."/>
            <person name="Du L."/>
            <person name="Sun Y."/>
            <person name="Zhan W."/>
            <person name="Jiang J.F."/>
            <person name="Wang Q."/>
            <person name="Zhang B."/>
            <person name="Ji P."/>
            <person name="Bell-Sakyi L."/>
            <person name="Cui X.M."/>
            <person name="Yuan T.T."/>
            <person name="Jiang B.G."/>
            <person name="Yang W.F."/>
            <person name="Lam T.T."/>
            <person name="Chang Q.C."/>
            <person name="Ding S.J."/>
            <person name="Wang X.J."/>
            <person name="Zhu J.G."/>
            <person name="Ruan X.D."/>
            <person name="Zhao L."/>
            <person name="Wei J.T."/>
            <person name="Ye R.Z."/>
            <person name="Que T.C."/>
            <person name="Du C.H."/>
            <person name="Zhou Y.H."/>
            <person name="Cheng J.X."/>
            <person name="Dai P.F."/>
            <person name="Guo W.B."/>
            <person name="Han X.H."/>
            <person name="Huang E.J."/>
            <person name="Li L.F."/>
            <person name="Wei W."/>
            <person name="Gao Y.C."/>
            <person name="Liu J.Z."/>
            <person name="Shao H.Z."/>
            <person name="Wang X."/>
            <person name="Wang C.C."/>
            <person name="Yang T.C."/>
            <person name="Huo Q.B."/>
            <person name="Li W."/>
            <person name="Chen H.Y."/>
            <person name="Chen S.E."/>
            <person name="Zhou L.G."/>
            <person name="Ni X.B."/>
            <person name="Tian J.H."/>
            <person name="Sheng Y."/>
            <person name="Liu T."/>
            <person name="Pan Y.S."/>
            <person name="Xia L.Y."/>
            <person name="Li J."/>
            <person name="Zhao F."/>
            <person name="Cao W.C."/>
        </authorList>
    </citation>
    <scope>NUCLEOTIDE SEQUENCE [LARGE SCALE GENOMIC DNA]</scope>
    <source>
        <strain evidence="1">Iper-2018</strain>
    </source>
</reference>
<comment type="caution">
    <text evidence="1">The sequence shown here is derived from an EMBL/GenBank/DDBJ whole genome shotgun (WGS) entry which is preliminary data.</text>
</comment>
<sequence length="69" mass="7606">MLVASQQRNRAQNYARSPSGNPKGPSLADNYMQLSHFHQVRPFRGGTPSLTVVRPPRRAGSLWDTSKGA</sequence>
<dbReference type="EMBL" id="JABSTQ010011576">
    <property type="protein sequence ID" value="KAG0409923.1"/>
    <property type="molecule type" value="Genomic_DNA"/>
</dbReference>
<keyword evidence="2" id="KW-1185">Reference proteome</keyword>
<accession>A0AC60NS17</accession>
<dbReference type="Proteomes" id="UP000805193">
    <property type="component" value="Unassembled WGS sequence"/>
</dbReference>
<organism evidence="1 2">
    <name type="scientific">Ixodes persulcatus</name>
    <name type="common">Taiga tick</name>
    <dbReference type="NCBI Taxonomy" id="34615"/>
    <lineage>
        <taxon>Eukaryota</taxon>
        <taxon>Metazoa</taxon>
        <taxon>Ecdysozoa</taxon>
        <taxon>Arthropoda</taxon>
        <taxon>Chelicerata</taxon>
        <taxon>Arachnida</taxon>
        <taxon>Acari</taxon>
        <taxon>Parasitiformes</taxon>
        <taxon>Ixodida</taxon>
        <taxon>Ixodoidea</taxon>
        <taxon>Ixodidae</taxon>
        <taxon>Ixodinae</taxon>
        <taxon>Ixodes</taxon>
    </lineage>
</organism>
<evidence type="ECO:0000313" key="1">
    <source>
        <dbReference type="EMBL" id="KAG0409923.1"/>
    </source>
</evidence>
<evidence type="ECO:0000313" key="2">
    <source>
        <dbReference type="Proteomes" id="UP000805193"/>
    </source>
</evidence>
<gene>
    <name evidence="1" type="ORF">HPB47_012966</name>
</gene>
<protein>
    <submittedName>
        <fullName evidence="1">Uncharacterized protein</fullName>
    </submittedName>
</protein>
<proteinExistence type="predicted"/>